<keyword evidence="4" id="KW-0802">TPR repeat</keyword>
<protein>
    <submittedName>
        <fullName evidence="7">Cartilage associated protein</fullName>
    </submittedName>
</protein>
<reference evidence="7" key="2">
    <citation type="submission" date="2025-09" db="UniProtKB">
        <authorList>
            <consortium name="Ensembl"/>
        </authorList>
    </citation>
    <scope>IDENTIFICATION</scope>
</reference>
<keyword evidence="2 5" id="KW-0732">Signal</keyword>
<dbReference type="Pfam" id="PF23557">
    <property type="entry name" value="TPR_leprecan"/>
    <property type="match status" value="1"/>
</dbReference>
<dbReference type="Gene3D" id="1.25.40.10">
    <property type="entry name" value="Tetratricopeptide repeat domain"/>
    <property type="match status" value="2"/>
</dbReference>
<dbReference type="PROSITE" id="PS50005">
    <property type="entry name" value="TPR"/>
    <property type="match status" value="1"/>
</dbReference>
<dbReference type="Ensembl" id="ENSEBUT00000002714.1">
    <property type="protein sequence ID" value="ENSEBUP00000002361.1"/>
    <property type="gene ID" value="ENSEBUG00000001827.1"/>
</dbReference>
<feature type="repeat" description="TPR" evidence="4">
    <location>
        <begin position="290"/>
        <end position="323"/>
    </location>
</feature>
<organism evidence="7 8">
    <name type="scientific">Eptatretus burgeri</name>
    <name type="common">Inshore hagfish</name>
    <dbReference type="NCBI Taxonomy" id="7764"/>
    <lineage>
        <taxon>Eukaryota</taxon>
        <taxon>Metazoa</taxon>
        <taxon>Chordata</taxon>
        <taxon>Craniata</taxon>
        <taxon>Vertebrata</taxon>
        <taxon>Cyclostomata</taxon>
        <taxon>Myxini</taxon>
        <taxon>Myxiniformes</taxon>
        <taxon>Myxinidae</taxon>
        <taxon>Eptatretinae</taxon>
        <taxon>Eptatretus</taxon>
    </lineage>
</organism>
<evidence type="ECO:0000256" key="5">
    <source>
        <dbReference type="SAM" id="SignalP"/>
    </source>
</evidence>
<feature type="signal peptide" evidence="5">
    <location>
        <begin position="1"/>
        <end position="20"/>
    </location>
</feature>
<dbReference type="InterPro" id="IPR052284">
    <property type="entry name" value="Collagen_mod_leprecan"/>
</dbReference>
<name>A0A8C4N717_EPTBU</name>
<dbReference type="GO" id="GO:0005783">
    <property type="term" value="C:endoplasmic reticulum"/>
    <property type="evidence" value="ECO:0007669"/>
    <property type="project" value="TreeGrafter"/>
</dbReference>
<sequence length="450" mass="52641">MALRLFAFVLISLHALLAEAQYEQYDFQAFPRQELMPLEAAYRHGTERYEAEEWSDCSHYLELALRLHRLLRDSNSFCNSNCSQTEAELDKSRFEGFSELEVFSRFLKRAHCLKRCKQNLPAFRQSQPSREIIQEFVDRVPYQFLQLCYYKLNNLPKAVAATHTYLRRNPDDEMMLNNMAFYRSLPNAEEEYFRDIEARPYEGLFVRAAKAFNIEDYKSCVANMELAIPNYLKEYDDCVTVCEGAREIVEFKDFFPSIADHYIEVLACKINCETDLIPEVGGFMVEKFVPTMYHYLQFSYYKLGNFKQAVSCVKTYLLFDPEDEVMNQNLDYYLFHHDHFNFADDDFKARSEAVNYQEELQLLKSLSSYAHQHLIPDDENFRVFLHNHLADRDKIITIGATTQMEVKDEKGAYGGLSDAEFEGEGDYEEAIYAHNWAQGFKGDLGVIDIS</sequence>
<dbReference type="AlphaFoldDB" id="A0A8C4N717"/>
<evidence type="ECO:0000259" key="6">
    <source>
        <dbReference type="Pfam" id="PF23557"/>
    </source>
</evidence>
<dbReference type="Proteomes" id="UP000694388">
    <property type="component" value="Unplaced"/>
</dbReference>
<dbReference type="InterPro" id="IPR019734">
    <property type="entry name" value="TPR_rpt"/>
</dbReference>
<dbReference type="SUPFAM" id="SSF48452">
    <property type="entry name" value="TPR-like"/>
    <property type="match status" value="2"/>
</dbReference>
<evidence type="ECO:0000256" key="1">
    <source>
        <dbReference type="ARBA" id="ARBA00006487"/>
    </source>
</evidence>
<evidence type="ECO:0000256" key="4">
    <source>
        <dbReference type="PROSITE-ProRule" id="PRU00339"/>
    </source>
</evidence>
<keyword evidence="8" id="KW-1185">Reference proteome</keyword>
<dbReference type="GeneTree" id="ENSGT00940000153814"/>
<evidence type="ECO:0000256" key="3">
    <source>
        <dbReference type="ARBA" id="ARBA00023180"/>
    </source>
</evidence>
<keyword evidence="3" id="KW-0325">Glycoprotein</keyword>
<dbReference type="InterPro" id="IPR056585">
    <property type="entry name" value="Leprecan_dom"/>
</dbReference>
<proteinExistence type="inferred from homology"/>
<reference evidence="7" key="1">
    <citation type="submission" date="2025-08" db="UniProtKB">
        <authorList>
            <consortium name="Ensembl"/>
        </authorList>
    </citation>
    <scope>IDENTIFICATION</scope>
</reference>
<evidence type="ECO:0000256" key="2">
    <source>
        <dbReference type="ARBA" id="ARBA00022729"/>
    </source>
</evidence>
<feature type="domain" description="Leprecan-like alpha-helical" evidence="6">
    <location>
        <begin position="37"/>
        <end position="336"/>
    </location>
</feature>
<evidence type="ECO:0000313" key="7">
    <source>
        <dbReference type="Ensembl" id="ENSEBUP00000002361.1"/>
    </source>
</evidence>
<dbReference type="PANTHER" id="PTHR13986">
    <property type="entry name" value="PROTEIN LYSINE HYDROXYLATION COMPLEX COMPONENT"/>
    <property type="match status" value="1"/>
</dbReference>
<feature type="chain" id="PRO_5034886341" evidence="5">
    <location>
        <begin position="21"/>
        <end position="450"/>
    </location>
</feature>
<accession>A0A8C4N717</accession>
<dbReference type="PANTHER" id="PTHR13986:SF8">
    <property type="entry name" value="PROLYL 3-HYDROXYLASE 1-LIKE PROTEIN"/>
    <property type="match status" value="1"/>
</dbReference>
<evidence type="ECO:0000313" key="8">
    <source>
        <dbReference type="Proteomes" id="UP000694388"/>
    </source>
</evidence>
<comment type="similarity">
    <text evidence="1">Belongs to the leprecan family.</text>
</comment>
<dbReference type="GO" id="GO:0005518">
    <property type="term" value="F:collagen binding"/>
    <property type="evidence" value="ECO:0007669"/>
    <property type="project" value="TreeGrafter"/>
</dbReference>
<dbReference type="GO" id="GO:0030199">
    <property type="term" value="P:collagen fibril organization"/>
    <property type="evidence" value="ECO:0007669"/>
    <property type="project" value="TreeGrafter"/>
</dbReference>
<dbReference type="InterPro" id="IPR011990">
    <property type="entry name" value="TPR-like_helical_dom_sf"/>
</dbReference>